<dbReference type="RefSeq" id="WP_116651792.1">
    <property type="nucleotide sequence ID" value="NZ_QUZK01000051.1"/>
</dbReference>
<dbReference type="Proteomes" id="UP000260351">
    <property type="component" value="Unassembled WGS sequence"/>
</dbReference>
<dbReference type="HAMAP" id="MF_00460">
    <property type="entry name" value="UPF0125_RnfH"/>
    <property type="match status" value="1"/>
</dbReference>
<sequence>MAAERIAIEVAAALPGRQVVVPLEVPRGTTLAQAVVLADLPAKLPGLEVDENRLGVFGTRRRPDEAVAEGDRVEVYRPLTADPKEVRRQLAELARARKGKG</sequence>
<dbReference type="InterPro" id="IPR016155">
    <property type="entry name" value="Mopterin_synth/thiamin_S_b"/>
</dbReference>
<reference evidence="3 4" key="1">
    <citation type="submission" date="2018-08" db="EMBL/GenBank/DDBJ databases">
        <title>Wenzhouxiangella salilacus sp. nov., a novel bacterium isolated from a saline lake in Xinjiang Province, China.</title>
        <authorList>
            <person name="Han S."/>
        </authorList>
    </citation>
    <scope>NUCLEOTIDE SEQUENCE [LARGE SCALE GENOMIC DNA]</scope>
    <source>
        <strain evidence="3 4">XDB06</strain>
    </source>
</reference>
<evidence type="ECO:0000256" key="1">
    <source>
        <dbReference type="ARBA" id="ARBA00010645"/>
    </source>
</evidence>
<dbReference type="PANTHER" id="PTHR37483:SF1">
    <property type="entry name" value="UPF0125 PROTEIN RATB"/>
    <property type="match status" value="1"/>
</dbReference>
<name>A0A3E1K5B7_9GAMM</name>
<comment type="caution">
    <text evidence="3">The sequence shown here is derived from an EMBL/GenBank/DDBJ whole genome shotgun (WGS) entry which is preliminary data.</text>
</comment>
<dbReference type="PANTHER" id="PTHR37483">
    <property type="entry name" value="UPF0125 PROTEIN RATB"/>
    <property type="match status" value="1"/>
</dbReference>
<evidence type="ECO:0000313" key="4">
    <source>
        <dbReference type="Proteomes" id="UP000260351"/>
    </source>
</evidence>
<dbReference type="Gene3D" id="3.10.20.280">
    <property type="entry name" value="RnfH-like"/>
    <property type="match status" value="1"/>
</dbReference>
<evidence type="ECO:0000313" key="3">
    <source>
        <dbReference type="EMBL" id="RFF29237.1"/>
    </source>
</evidence>
<accession>A0A3E1K5B7</accession>
<dbReference type="AlphaFoldDB" id="A0A3E1K5B7"/>
<comment type="similarity">
    <text evidence="1 2">Belongs to the UPF0125 (RnfH) family.</text>
</comment>
<dbReference type="NCBIfam" id="NF002490">
    <property type="entry name" value="PRK01777.1"/>
    <property type="match status" value="1"/>
</dbReference>
<organism evidence="3 4">
    <name type="scientific">Wenzhouxiangella sediminis</name>
    <dbReference type="NCBI Taxonomy" id="1792836"/>
    <lineage>
        <taxon>Bacteria</taxon>
        <taxon>Pseudomonadati</taxon>
        <taxon>Pseudomonadota</taxon>
        <taxon>Gammaproteobacteria</taxon>
        <taxon>Chromatiales</taxon>
        <taxon>Wenzhouxiangellaceae</taxon>
        <taxon>Wenzhouxiangella</taxon>
    </lineage>
</organism>
<dbReference type="SUPFAM" id="SSF54285">
    <property type="entry name" value="MoaD/ThiS"/>
    <property type="match status" value="1"/>
</dbReference>
<evidence type="ECO:0000256" key="2">
    <source>
        <dbReference type="HAMAP-Rule" id="MF_00460"/>
    </source>
</evidence>
<protein>
    <recommendedName>
        <fullName evidence="2">UPF0125 protein DZC52_14130</fullName>
    </recommendedName>
</protein>
<dbReference type="EMBL" id="QUZK01000051">
    <property type="protein sequence ID" value="RFF29237.1"/>
    <property type="molecule type" value="Genomic_DNA"/>
</dbReference>
<dbReference type="InterPro" id="IPR037021">
    <property type="entry name" value="RnfH_sf"/>
</dbReference>
<gene>
    <name evidence="3" type="ORF">DZC52_14130</name>
</gene>
<proteinExistence type="inferred from homology"/>
<dbReference type="InterPro" id="IPR005346">
    <property type="entry name" value="RnfH"/>
</dbReference>
<dbReference type="Pfam" id="PF03658">
    <property type="entry name" value="Ub-RnfH"/>
    <property type="match status" value="1"/>
</dbReference>
<dbReference type="OrthoDB" id="9796575at2"/>
<keyword evidence="4" id="KW-1185">Reference proteome</keyword>